<protein>
    <submittedName>
        <fullName evidence="1">Uncharacterized protein</fullName>
    </submittedName>
</protein>
<proteinExistence type="predicted"/>
<reference evidence="1" key="1">
    <citation type="journal article" date="2015" name="Nature">
        <title>Complex archaea that bridge the gap between prokaryotes and eukaryotes.</title>
        <authorList>
            <person name="Spang A."/>
            <person name="Saw J.H."/>
            <person name="Jorgensen S.L."/>
            <person name="Zaremba-Niedzwiedzka K."/>
            <person name="Martijn J."/>
            <person name="Lind A.E."/>
            <person name="van Eijk R."/>
            <person name="Schleper C."/>
            <person name="Guy L."/>
            <person name="Ettema T.J."/>
        </authorList>
    </citation>
    <scope>NUCLEOTIDE SEQUENCE</scope>
</reference>
<dbReference type="EMBL" id="LAZR01001004">
    <property type="protein sequence ID" value="KKN52793.1"/>
    <property type="molecule type" value="Genomic_DNA"/>
</dbReference>
<organism evidence="1">
    <name type="scientific">marine sediment metagenome</name>
    <dbReference type="NCBI Taxonomy" id="412755"/>
    <lineage>
        <taxon>unclassified sequences</taxon>
        <taxon>metagenomes</taxon>
        <taxon>ecological metagenomes</taxon>
    </lineage>
</organism>
<comment type="caution">
    <text evidence="1">The sequence shown here is derived from an EMBL/GenBank/DDBJ whole genome shotgun (WGS) entry which is preliminary data.</text>
</comment>
<gene>
    <name evidence="1" type="ORF">LCGC14_0609110</name>
</gene>
<dbReference type="AlphaFoldDB" id="A0A0F9UGS7"/>
<accession>A0A0F9UGS7</accession>
<evidence type="ECO:0000313" key="1">
    <source>
        <dbReference type="EMBL" id="KKN52793.1"/>
    </source>
</evidence>
<name>A0A0F9UGS7_9ZZZZ</name>
<sequence>MLRKLMMRLGEYEPFPCYRLTKSRFAFIERIRWFFIKPFCIRVNKAWNISIYDCWYIRKCKQTKGCFGGKANNIPKWRGR</sequence>